<evidence type="ECO:0000256" key="3">
    <source>
        <dbReference type="ARBA" id="ARBA00022833"/>
    </source>
</evidence>
<evidence type="ECO:0000313" key="7">
    <source>
        <dbReference type="Proteomes" id="UP001362999"/>
    </source>
</evidence>
<name>A0AAW0BFR9_9AGAR</name>
<comment type="caution">
    <text evidence="6">The sequence shown here is derived from an EMBL/GenBank/DDBJ whole genome shotgun (WGS) entry which is preliminary data.</text>
</comment>
<dbReference type="EMBL" id="JAWWNJ010000034">
    <property type="protein sequence ID" value="KAK7025138.1"/>
    <property type="molecule type" value="Genomic_DNA"/>
</dbReference>
<evidence type="ECO:0000313" key="6">
    <source>
        <dbReference type="EMBL" id="KAK7025138.1"/>
    </source>
</evidence>
<evidence type="ECO:0000256" key="4">
    <source>
        <dbReference type="ARBA" id="ARBA00023239"/>
    </source>
</evidence>
<dbReference type="Pfam" id="PF04828">
    <property type="entry name" value="GFA"/>
    <property type="match status" value="1"/>
</dbReference>
<reference evidence="6 7" key="1">
    <citation type="journal article" date="2024" name="J Genomics">
        <title>Draft genome sequencing and assembly of Favolaschia claudopus CIRM-BRFM 2984 isolated from oak limbs.</title>
        <authorList>
            <person name="Navarro D."/>
            <person name="Drula E."/>
            <person name="Chaduli D."/>
            <person name="Cazenave R."/>
            <person name="Ahrendt S."/>
            <person name="Wang J."/>
            <person name="Lipzen A."/>
            <person name="Daum C."/>
            <person name="Barry K."/>
            <person name="Grigoriev I.V."/>
            <person name="Favel A."/>
            <person name="Rosso M.N."/>
            <person name="Martin F."/>
        </authorList>
    </citation>
    <scope>NUCLEOTIDE SEQUENCE [LARGE SCALE GENOMIC DNA]</scope>
    <source>
        <strain evidence="6 7">CIRM-BRFM 2984</strain>
    </source>
</reference>
<evidence type="ECO:0000256" key="2">
    <source>
        <dbReference type="ARBA" id="ARBA00022723"/>
    </source>
</evidence>
<evidence type="ECO:0000259" key="5">
    <source>
        <dbReference type="PROSITE" id="PS51891"/>
    </source>
</evidence>
<dbReference type="PANTHER" id="PTHR33337">
    <property type="entry name" value="GFA DOMAIN-CONTAINING PROTEIN"/>
    <property type="match status" value="1"/>
</dbReference>
<dbReference type="PROSITE" id="PS51891">
    <property type="entry name" value="CENP_V_GFA"/>
    <property type="match status" value="1"/>
</dbReference>
<evidence type="ECO:0000256" key="1">
    <source>
        <dbReference type="ARBA" id="ARBA00005495"/>
    </source>
</evidence>
<gene>
    <name evidence="6" type="ORF">R3P38DRAFT_2952906</name>
</gene>
<dbReference type="AlphaFoldDB" id="A0AAW0BFR9"/>
<sequence>MSDTSPVQRLGSCLCRRVRFTVDGEPFSYAVCHCINCKKFAGSAFMTNAFFASDKITVTEGAEVVRKYEDNDTTSGDTLQRHFCSHCGTSLFLNSPTKTDWISVCPATVEGQEWVPRRESRPDAKCSWVKELHFQPKASKI</sequence>
<organism evidence="6 7">
    <name type="scientific">Favolaschia claudopus</name>
    <dbReference type="NCBI Taxonomy" id="2862362"/>
    <lineage>
        <taxon>Eukaryota</taxon>
        <taxon>Fungi</taxon>
        <taxon>Dikarya</taxon>
        <taxon>Basidiomycota</taxon>
        <taxon>Agaricomycotina</taxon>
        <taxon>Agaricomycetes</taxon>
        <taxon>Agaricomycetidae</taxon>
        <taxon>Agaricales</taxon>
        <taxon>Marasmiineae</taxon>
        <taxon>Mycenaceae</taxon>
        <taxon>Favolaschia</taxon>
    </lineage>
</organism>
<dbReference type="PANTHER" id="PTHR33337:SF39">
    <property type="entry name" value="DUF636 DOMAIN PROTEIN (AFU_ORTHOLOGUE AFUA_6G11530)"/>
    <property type="match status" value="1"/>
</dbReference>
<feature type="domain" description="CENP-V/GFA" evidence="5">
    <location>
        <begin position="9"/>
        <end position="115"/>
    </location>
</feature>
<dbReference type="InterPro" id="IPR011057">
    <property type="entry name" value="Mss4-like_sf"/>
</dbReference>
<dbReference type="InterPro" id="IPR006913">
    <property type="entry name" value="CENP-V/GFA"/>
</dbReference>
<dbReference type="Gene3D" id="3.90.1590.10">
    <property type="entry name" value="glutathione-dependent formaldehyde- activating enzyme (gfa)"/>
    <property type="match status" value="1"/>
</dbReference>
<keyword evidence="3" id="KW-0862">Zinc</keyword>
<dbReference type="GO" id="GO:0016846">
    <property type="term" value="F:carbon-sulfur lyase activity"/>
    <property type="evidence" value="ECO:0007669"/>
    <property type="project" value="InterPro"/>
</dbReference>
<accession>A0AAW0BFR9</accession>
<comment type="similarity">
    <text evidence="1">Belongs to the Gfa family.</text>
</comment>
<dbReference type="GO" id="GO:0046872">
    <property type="term" value="F:metal ion binding"/>
    <property type="evidence" value="ECO:0007669"/>
    <property type="project" value="UniProtKB-KW"/>
</dbReference>
<dbReference type="SUPFAM" id="SSF51316">
    <property type="entry name" value="Mss4-like"/>
    <property type="match status" value="1"/>
</dbReference>
<dbReference type="Proteomes" id="UP001362999">
    <property type="component" value="Unassembled WGS sequence"/>
</dbReference>
<keyword evidence="2" id="KW-0479">Metal-binding</keyword>
<protein>
    <submittedName>
        <fullName evidence="6">DUF636-domain-containing protein</fullName>
    </submittedName>
</protein>
<proteinExistence type="inferred from homology"/>
<keyword evidence="7" id="KW-1185">Reference proteome</keyword>
<keyword evidence="4" id="KW-0456">Lyase</keyword>